<feature type="region of interest" description="Disordered" evidence="1">
    <location>
        <begin position="1"/>
        <end position="62"/>
    </location>
</feature>
<evidence type="ECO:0000256" key="1">
    <source>
        <dbReference type="SAM" id="MobiDB-lite"/>
    </source>
</evidence>
<gene>
    <name evidence="2" type="primary">BQ5605_C026g10225</name>
    <name evidence="2" type="ORF">BQ5605_C026G10225</name>
</gene>
<accession>A0A2X0MRJ2</accession>
<evidence type="ECO:0000313" key="2">
    <source>
        <dbReference type="EMBL" id="SGZ27948.1"/>
    </source>
</evidence>
<organism evidence="2 3">
    <name type="scientific">Microbotryum silenes-dioicae</name>
    <dbReference type="NCBI Taxonomy" id="796604"/>
    <lineage>
        <taxon>Eukaryota</taxon>
        <taxon>Fungi</taxon>
        <taxon>Dikarya</taxon>
        <taxon>Basidiomycota</taxon>
        <taxon>Pucciniomycotina</taxon>
        <taxon>Microbotryomycetes</taxon>
        <taxon>Microbotryales</taxon>
        <taxon>Microbotryaceae</taxon>
        <taxon>Microbotryum</taxon>
    </lineage>
</organism>
<feature type="compositionally biased region" description="Polar residues" evidence="1">
    <location>
        <begin position="28"/>
        <end position="49"/>
    </location>
</feature>
<name>A0A2X0MRJ2_9BASI</name>
<protein>
    <submittedName>
        <fullName evidence="2">BQ5605_C026g10225 protein</fullName>
    </submittedName>
</protein>
<dbReference type="Proteomes" id="UP000249464">
    <property type="component" value="Unassembled WGS sequence"/>
</dbReference>
<dbReference type="AlphaFoldDB" id="A0A2X0MRJ2"/>
<sequence length="62" mass="6942">MSHVGTNTEARGPPRRHPSFEFRASPLRSASSLKGQSYDPSTESLTKPTTVLGHWRPRLTHE</sequence>
<dbReference type="EMBL" id="FQNC01000088">
    <property type="protein sequence ID" value="SGZ27948.1"/>
    <property type="molecule type" value="Genomic_DNA"/>
</dbReference>
<reference evidence="2 3" key="1">
    <citation type="submission" date="2016-11" db="EMBL/GenBank/DDBJ databases">
        <authorList>
            <person name="Jaros S."/>
            <person name="Januszkiewicz K."/>
            <person name="Wedrychowicz H."/>
        </authorList>
    </citation>
    <scope>NUCLEOTIDE SEQUENCE [LARGE SCALE GENOMIC DNA]</scope>
</reference>
<keyword evidence="3" id="KW-1185">Reference proteome</keyword>
<evidence type="ECO:0000313" key="3">
    <source>
        <dbReference type="Proteomes" id="UP000249464"/>
    </source>
</evidence>
<proteinExistence type="predicted"/>